<dbReference type="STRING" id="133385.A0A2T9Y5J5"/>
<name>A0A2T9Y5J5_9FUNG</name>
<proteinExistence type="predicted"/>
<reference evidence="3 4" key="1">
    <citation type="journal article" date="2018" name="MBio">
        <title>Comparative Genomics Reveals the Core Gene Toolbox for the Fungus-Insect Symbiosis.</title>
        <authorList>
            <person name="Wang Y."/>
            <person name="Stata M."/>
            <person name="Wang W."/>
            <person name="Stajich J.E."/>
            <person name="White M.M."/>
            <person name="Moncalvo J.M."/>
        </authorList>
    </citation>
    <scope>NUCLEOTIDE SEQUENCE [LARGE SCALE GENOMIC DNA]</scope>
    <source>
        <strain evidence="3 4">SWE-8-4</strain>
    </source>
</reference>
<accession>A0A2T9Y5J5</accession>
<dbReference type="AlphaFoldDB" id="A0A2T9Y5J5"/>
<dbReference type="InterPro" id="IPR040501">
    <property type="entry name" value="TFA2_Winged_2"/>
</dbReference>
<evidence type="ECO:0000313" key="3">
    <source>
        <dbReference type="EMBL" id="PVU87610.1"/>
    </source>
</evidence>
<feature type="domain" description="TFA2 Winged helix" evidence="2">
    <location>
        <begin position="100"/>
        <end position="159"/>
    </location>
</feature>
<organism evidence="3 4">
    <name type="scientific">Smittium simulii</name>
    <dbReference type="NCBI Taxonomy" id="133385"/>
    <lineage>
        <taxon>Eukaryota</taxon>
        <taxon>Fungi</taxon>
        <taxon>Fungi incertae sedis</taxon>
        <taxon>Zoopagomycota</taxon>
        <taxon>Kickxellomycotina</taxon>
        <taxon>Harpellomycetes</taxon>
        <taxon>Harpellales</taxon>
        <taxon>Legeriomycetaceae</taxon>
        <taxon>Smittium</taxon>
    </lineage>
</organism>
<evidence type="ECO:0000313" key="4">
    <source>
        <dbReference type="Proteomes" id="UP000245383"/>
    </source>
</evidence>
<keyword evidence="1" id="KW-0175">Coiled coil</keyword>
<dbReference type="GO" id="GO:0001097">
    <property type="term" value="F:TFIIH-class transcription factor complex binding"/>
    <property type="evidence" value="ECO:0007669"/>
    <property type="project" value="TreeGrafter"/>
</dbReference>
<evidence type="ECO:0000259" key="2">
    <source>
        <dbReference type="Pfam" id="PF18121"/>
    </source>
</evidence>
<sequence>MSSLLKKHQEFKKSVATQQVFSKPVVNHGTPNLKRSGPIPESLAPMNRHTLSILYSIINHLKHIQRPQTIEDIQKFTRTVVDQALESQLRINDKPVYDIKSKEDLLELLKIRVHSGGLAVKELKDSYIDLTNIIEELKQEAKILTIDNKDGTPRVLFYNKMPARLGVKEEFKQVWLELKVPDETALLFEMERAGLKQMEMEKRKY</sequence>
<dbReference type="EMBL" id="MBFR01000472">
    <property type="protein sequence ID" value="PVU87610.1"/>
    <property type="molecule type" value="Genomic_DNA"/>
</dbReference>
<dbReference type="PANTHER" id="PTHR12716:SF8">
    <property type="entry name" value="TRANSCRIPTION INITIATION FACTOR IIE SUBUNIT BETA"/>
    <property type="match status" value="1"/>
</dbReference>
<dbReference type="Proteomes" id="UP000245383">
    <property type="component" value="Unassembled WGS sequence"/>
</dbReference>
<dbReference type="GO" id="GO:0005673">
    <property type="term" value="C:transcription factor TFIIE complex"/>
    <property type="evidence" value="ECO:0007669"/>
    <property type="project" value="InterPro"/>
</dbReference>
<dbReference type="PANTHER" id="PTHR12716">
    <property type="entry name" value="TRANSCRIPTION INITIATION FACTOR IIE, BETA SUBUNIT"/>
    <property type="match status" value="1"/>
</dbReference>
<comment type="caution">
    <text evidence="3">The sequence shown here is derived from an EMBL/GenBank/DDBJ whole genome shotgun (WGS) entry which is preliminary data.</text>
</comment>
<dbReference type="OrthoDB" id="3907302at2759"/>
<keyword evidence="4" id="KW-1185">Reference proteome</keyword>
<dbReference type="InterPro" id="IPR016656">
    <property type="entry name" value="TFIIE-bsu"/>
</dbReference>
<dbReference type="Pfam" id="PF18121">
    <property type="entry name" value="TFA2_Winged_2"/>
    <property type="match status" value="1"/>
</dbReference>
<gene>
    <name evidence="3" type="ORF">BB561_006257</name>
</gene>
<evidence type="ECO:0000256" key="1">
    <source>
        <dbReference type="SAM" id="Coils"/>
    </source>
</evidence>
<protein>
    <recommendedName>
        <fullName evidence="2">TFA2 Winged helix domain-containing protein</fullName>
    </recommendedName>
</protein>
<dbReference type="GO" id="GO:0006367">
    <property type="term" value="P:transcription initiation at RNA polymerase II promoter"/>
    <property type="evidence" value="ECO:0007669"/>
    <property type="project" value="InterPro"/>
</dbReference>
<feature type="coiled-coil region" evidence="1">
    <location>
        <begin position="120"/>
        <end position="147"/>
    </location>
</feature>